<keyword evidence="4" id="KW-0092">Biotin</keyword>
<comment type="catalytic activity">
    <reaction evidence="6">
        <text>biotin + L-lysyl-[protein] + ATP = N(6)-biotinyl-L-lysyl-[protein] + AMP + diphosphate + H(+)</text>
        <dbReference type="Rhea" id="RHEA:11756"/>
        <dbReference type="Rhea" id="RHEA-COMP:9752"/>
        <dbReference type="Rhea" id="RHEA-COMP:10505"/>
        <dbReference type="ChEBI" id="CHEBI:15378"/>
        <dbReference type="ChEBI" id="CHEBI:29969"/>
        <dbReference type="ChEBI" id="CHEBI:30616"/>
        <dbReference type="ChEBI" id="CHEBI:33019"/>
        <dbReference type="ChEBI" id="CHEBI:57586"/>
        <dbReference type="ChEBI" id="CHEBI:83144"/>
        <dbReference type="ChEBI" id="CHEBI:456215"/>
        <dbReference type="EC" id="6.3.4.15"/>
    </reaction>
</comment>
<evidence type="ECO:0000256" key="3">
    <source>
        <dbReference type="ARBA" id="ARBA00022840"/>
    </source>
</evidence>
<keyword evidence="10" id="KW-1185">Reference proteome</keyword>
<evidence type="ECO:0000256" key="1">
    <source>
        <dbReference type="ARBA" id="ARBA00022598"/>
    </source>
</evidence>
<protein>
    <recommendedName>
        <fullName evidence="5">biotin--[biotin carboxyl-carrier protein] ligase</fullName>
        <ecNumber evidence="5">6.3.4.15</ecNumber>
    </recommendedName>
</protein>
<dbReference type="STRING" id="983917.RGE_44740"/>
<dbReference type="KEGG" id="rge:RGE_44740"/>
<dbReference type="Pfam" id="PF02237">
    <property type="entry name" value="BPL_C"/>
    <property type="match status" value="1"/>
</dbReference>
<dbReference type="SUPFAM" id="SSF50037">
    <property type="entry name" value="C-terminal domain of transcriptional repressors"/>
    <property type="match status" value="1"/>
</dbReference>
<dbReference type="NCBIfam" id="TIGR00121">
    <property type="entry name" value="birA_ligase"/>
    <property type="match status" value="1"/>
</dbReference>
<dbReference type="Proteomes" id="UP000007883">
    <property type="component" value="Chromosome"/>
</dbReference>
<dbReference type="eggNOG" id="COG0340">
    <property type="taxonomic scope" value="Bacteria"/>
</dbReference>
<dbReference type="PROSITE" id="PS51733">
    <property type="entry name" value="BPL_LPL_CATALYTIC"/>
    <property type="match status" value="1"/>
</dbReference>
<evidence type="ECO:0000256" key="5">
    <source>
        <dbReference type="ARBA" id="ARBA00024227"/>
    </source>
</evidence>
<dbReference type="AlphaFoldDB" id="I0HXS3"/>
<keyword evidence="3" id="KW-0067">ATP-binding</keyword>
<evidence type="ECO:0000256" key="4">
    <source>
        <dbReference type="ARBA" id="ARBA00023267"/>
    </source>
</evidence>
<reference evidence="9 10" key="1">
    <citation type="journal article" date="2012" name="J. Bacteriol.">
        <title>Complete genome sequence of phototrophic betaproteobacterium Rubrivivax gelatinosus IL144.</title>
        <authorList>
            <person name="Nagashima S."/>
            <person name="Kamimura A."/>
            <person name="Shimizu T."/>
            <person name="Nakamura-isaki S."/>
            <person name="Aono E."/>
            <person name="Sakamoto K."/>
            <person name="Ichikawa N."/>
            <person name="Nakazawa H."/>
            <person name="Sekine M."/>
            <person name="Yamazaki S."/>
            <person name="Fujita N."/>
            <person name="Shimada K."/>
            <person name="Hanada S."/>
            <person name="Nagashima K.V.P."/>
        </authorList>
    </citation>
    <scope>NUCLEOTIDE SEQUENCE [LARGE SCALE GENOMIC DNA]</scope>
    <source>
        <strain evidence="10">NBRC 100245 / IL144</strain>
    </source>
</reference>
<dbReference type="GO" id="GO:0004077">
    <property type="term" value="F:biotin--[biotin carboxyl-carrier protein] ligase activity"/>
    <property type="evidence" value="ECO:0007669"/>
    <property type="project" value="UniProtKB-EC"/>
</dbReference>
<proteinExistence type="predicted"/>
<dbReference type="PANTHER" id="PTHR12835:SF5">
    <property type="entry name" value="BIOTIN--PROTEIN LIGASE"/>
    <property type="match status" value="1"/>
</dbReference>
<dbReference type="Gene3D" id="3.30.930.10">
    <property type="entry name" value="Bira Bifunctional Protein, Domain 2"/>
    <property type="match status" value="1"/>
</dbReference>
<dbReference type="GO" id="GO:0005524">
    <property type="term" value="F:ATP binding"/>
    <property type="evidence" value="ECO:0007669"/>
    <property type="project" value="UniProtKB-KW"/>
</dbReference>
<dbReference type="InterPro" id="IPR003142">
    <property type="entry name" value="BPL_C"/>
</dbReference>
<dbReference type="GO" id="GO:0005737">
    <property type="term" value="C:cytoplasm"/>
    <property type="evidence" value="ECO:0007669"/>
    <property type="project" value="TreeGrafter"/>
</dbReference>
<dbReference type="PATRIC" id="fig|983917.3.peg.4362"/>
<dbReference type="HOGENOM" id="CLU_051096_4_1_4"/>
<feature type="region of interest" description="Disordered" evidence="7">
    <location>
        <begin position="55"/>
        <end position="80"/>
    </location>
</feature>
<gene>
    <name evidence="9" type="ordered locus">RGE_44740</name>
</gene>
<dbReference type="InterPro" id="IPR004143">
    <property type="entry name" value="BPL_LPL_catalytic"/>
</dbReference>
<dbReference type="Pfam" id="PF03099">
    <property type="entry name" value="BPL_LplA_LipB"/>
    <property type="match status" value="1"/>
</dbReference>
<evidence type="ECO:0000256" key="6">
    <source>
        <dbReference type="ARBA" id="ARBA00047846"/>
    </source>
</evidence>
<sequence length="307" mass="32410">MDAPVPTPFHAGQAEPLRWGAEEVWQQLQPLLPGVSVEVVASTDSTNTRLIERARAQAGQRDAPVTRPGELRGFGDLPRAPYGRRAGDTEPCLLVAEHQTGGRGRLGRDWLGAAGASLTFSLSLPLAPRDWSGLSLAVGVALAEALDVAPPRIGLKWPNDLWILDGPGRGRKLGGILIETVPVGQRRMCIVGVGLNVLPQPAEGLTHGYACLQELDGEASAPRALAAVAAPLVQALLRFEAQGFAAFQAGFERRDLLAGLPVTTTGPEPLHGVAEGVDERGALRVRAGTLHTLVSGEVSVRLRDDTC</sequence>
<dbReference type="InterPro" id="IPR008988">
    <property type="entry name" value="Transcriptional_repressor_C"/>
</dbReference>
<keyword evidence="1 9" id="KW-0436">Ligase</keyword>
<dbReference type="CDD" id="cd16442">
    <property type="entry name" value="BPL"/>
    <property type="match status" value="1"/>
</dbReference>
<dbReference type="EC" id="6.3.4.15" evidence="5"/>
<accession>I0HXS3</accession>
<evidence type="ECO:0000256" key="7">
    <source>
        <dbReference type="SAM" id="MobiDB-lite"/>
    </source>
</evidence>
<evidence type="ECO:0000313" key="10">
    <source>
        <dbReference type="Proteomes" id="UP000007883"/>
    </source>
</evidence>
<evidence type="ECO:0000313" key="9">
    <source>
        <dbReference type="EMBL" id="BAL97810.1"/>
    </source>
</evidence>
<organism evidence="9 10">
    <name type="scientific">Rubrivivax gelatinosus (strain NBRC 100245 / IL144)</name>
    <dbReference type="NCBI Taxonomy" id="983917"/>
    <lineage>
        <taxon>Bacteria</taxon>
        <taxon>Pseudomonadati</taxon>
        <taxon>Pseudomonadota</taxon>
        <taxon>Betaproteobacteria</taxon>
        <taxon>Burkholderiales</taxon>
        <taxon>Sphaerotilaceae</taxon>
        <taxon>Rubrivivax</taxon>
    </lineage>
</organism>
<evidence type="ECO:0000256" key="2">
    <source>
        <dbReference type="ARBA" id="ARBA00022741"/>
    </source>
</evidence>
<dbReference type="SUPFAM" id="SSF55681">
    <property type="entry name" value="Class II aaRS and biotin synthetases"/>
    <property type="match status" value="1"/>
</dbReference>
<dbReference type="InterPro" id="IPR004408">
    <property type="entry name" value="Biotin_CoA_COase_ligase"/>
</dbReference>
<evidence type="ECO:0000259" key="8">
    <source>
        <dbReference type="PROSITE" id="PS51733"/>
    </source>
</evidence>
<keyword evidence="2" id="KW-0547">Nucleotide-binding</keyword>
<feature type="domain" description="BPL/LPL catalytic" evidence="8">
    <location>
        <begin position="65"/>
        <end position="244"/>
    </location>
</feature>
<dbReference type="RefSeq" id="WP_014430658.1">
    <property type="nucleotide sequence ID" value="NC_017075.1"/>
</dbReference>
<dbReference type="EMBL" id="AP012320">
    <property type="protein sequence ID" value="BAL97810.1"/>
    <property type="molecule type" value="Genomic_DNA"/>
</dbReference>
<dbReference type="InterPro" id="IPR045864">
    <property type="entry name" value="aa-tRNA-synth_II/BPL/LPL"/>
</dbReference>
<dbReference type="Gene3D" id="2.30.30.100">
    <property type="match status" value="1"/>
</dbReference>
<name>I0HXS3_RUBGI</name>
<dbReference type="PANTHER" id="PTHR12835">
    <property type="entry name" value="BIOTIN PROTEIN LIGASE"/>
    <property type="match status" value="1"/>
</dbReference>